<dbReference type="EMBL" id="KQ964585">
    <property type="protein sequence ID" value="KXN68278.1"/>
    <property type="molecule type" value="Genomic_DNA"/>
</dbReference>
<dbReference type="SUPFAM" id="SSF52047">
    <property type="entry name" value="RNI-like"/>
    <property type="match status" value="1"/>
</dbReference>
<organism evidence="1 2">
    <name type="scientific">Conidiobolus coronatus (strain ATCC 28846 / CBS 209.66 / NRRL 28638)</name>
    <name type="common">Delacroixia coronata</name>
    <dbReference type="NCBI Taxonomy" id="796925"/>
    <lineage>
        <taxon>Eukaryota</taxon>
        <taxon>Fungi</taxon>
        <taxon>Fungi incertae sedis</taxon>
        <taxon>Zoopagomycota</taxon>
        <taxon>Entomophthoromycotina</taxon>
        <taxon>Entomophthoromycetes</taxon>
        <taxon>Entomophthorales</taxon>
        <taxon>Ancylistaceae</taxon>
        <taxon>Conidiobolus</taxon>
    </lineage>
</organism>
<dbReference type="Gene3D" id="3.80.10.10">
    <property type="entry name" value="Ribonuclease Inhibitor"/>
    <property type="match status" value="1"/>
</dbReference>
<dbReference type="Proteomes" id="UP000070444">
    <property type="component" value="Unassembled WGS sequence"/>
</dbReference>
<sequence>MDTKQPNEDQAISWEYFPDTDTLIRYLNRKDLVELSKCNRFYRKQLEREVLKNIDINTWIDSNKDIIRELDEVDCSKEILEFLKADLGTKLKFAKKCNLDCDLVFDDEDSFGDSFGDIFVKLLPNIKTIRYSCCEYPLYSWDQYPCSWRQSLVTIFSHLSHLEHIEMDYNYEDGLLYIPKKQIFSKSLKSLIINFQNIPYDYHINGDYFEIYETVDASYVNLSAITIFSNKMLQNLSSGMPNLQEVEIRKYLSLDKLILLAFLKSNPQLRKLKFFPVNCNEILKILLSSKYLQYLSIYQLNLEEAEVNSLPSNHSIKYLEIDYYPSASLSLKIINACKSLQTLYLRYYTCLKSLEWSKFERRIDILKLPFDKYSLNIIKEIDASRVFNNIHIESRYNLDENDIKQYIDEINSLKLSNYKFITLTAKTFILKLINKTS</sequence>
<accession>A0A137P000</accession>
<evidence type="ECO:0000313" key="1">
    <source>
        <dbReference type="EMBL" id="KXN68278.1"/>
    </source>
</evidence>
<gene>
    <name evidence="1" type="ORF">CONCODRAFT_9508</name>
</gene>
<protein>
    <recommendedName>
        <fullName evidence="3">F-box domain-containing protein</fullName>
    </recommendedName>
</protein>
<evidence type="ECO:0000313" key="2">
    <source>
        <dbReference type="Proteomes" id="UP000070444"/>
    </source>
</evidence>
<dbReference type="AlphaFoldDB" id="A0A137P000"/>
<proteinExistence type="predicted"/>
<name>A0A137P000_CONC2</name>
<evidence type="ECO:0008006" key="3">
    <source>
        <dbReference type="Google" id="ProtNLM"/>
    </source>
</evidence>
<keyword evidence="2" id="KW-1185">Reference proteome</keyword>
<dbReference type="InterPro" id="IPR032675">
    <property type="entry name" value="LRR_dom_sf"/>
</dbReference>
<reference evidence="1 2" key="1">
    <citation type="journal article" date="2015" name="Genome Biol. Evol.">
        <title>Phylogenomic analyses indicate that early fungi evolved digesting cell walls of algal ancestors of land plants.</title>
        <authorList>
            <person name="Chang Y."/>
            <person name="Wang S."/>
            <person name="Sekimoto S."/>
            <person name="Aerts A.L."/>
            <person name="Choi C."/>
            <person name="Clum A."/>
            <person name="LaButti K.M."/>
            <person name="Lindquist E.A."/>
            <person name="Yee Ngan C."/>
            <person name="Ohm R.A."/>
            <person name="Salamov A.A."/>
            <person name="Grigoriev I.V."/>
            <person name="Spatafora J.W."/>
            <person name="Berbee M.L."/>
        </authorList>
    </citation>
    <scope>NUCLEOTIDE SEQUENCE [LARGE SCALE GENOMIC DNA]</scope>
    <source>
        <strain evidence="1 2">NRRL 28638</strain>
    </source>
</reference>